<dbReference type="InterPro" id="IPR001965">
    <property type="entry name" value="Znf_PHD"/>
</dbReference>
<evidence type="ECO:0000256" key="7">
    <source>
        <dbReference type="ARBA" id="ARBA00022691"/>
    </source>
</evidence>
<dbReference type="GO" id="GO:0140938">
    <property type="term" value="F:histone H3 methyltransferase activity"/>
    <property type="evidence" value="ECO:0007669"/>
    <property type="project" value="UniProtKB-ARBA"/>
</dbReference>
<keyword evidence="4" id="KW-0597">Phosphoprotein</keyword>
<dbReference type="SMART" id="SM00508">
    <property type="entry name" value="PostSET"/>
    <property type="match status" value="1"/>
</dbReference>
<dbReference type="Proteomes" id="UP000261520">
    <property type="component" value="Unplaced"/>
</dbReference>
<dbReference type="GO" id="GO:0008270">
    <property type="term" value="F:zinc ion binding"/>
    <property type="evidence" value="ECO:0007669"/>
    <property type="project" value="UniProtKB-KW"/>
</dbReference>
<evidence type="ECO:0000259" key="19">
    <source>
        <dbReference type="PROSITE" id="PS50812"/>
    </source>
</evidence>
<evidence type="ECO:0000259" key="21">
    <source>
        <dbReference type="PROSITE" id="PS51215"/>
    </source>
</evidence>
<evidence type="ECO:0000256" key="5">
    <source>
        <dbReference type="ARBA" id="ARBA00022603"/>
    </source>
</evidence>
<dbReference type="GO" id="GO:0005634">
    <property type="term" value="C:nucleus"/>
    <property type="evidence" value="ECO:0007669"/>
    <property type="project" value="UniProtKB-SubCell"/>
</dbReference>
<feature type="domain" description="AWS" evidence="21">
    <location>
        <begin position="243"/>
        <end position="293"/>
    </location>
</feature>
<feature type="domain" description="Post-SET" evidence="20">
    <location>
        <begin position="419"/>
        <end position="435"/>
    </location>
</feature>
<dbReference type="SMART" id="SM00249">
    <property type="entry name" value="PHD"/>
    <property type="match status" value="2"/>
</dbReference>
<evidence type="ECO:0000256" key="8">
    <source>
        <dbReference type="ARBA" id="ARBA00022723"/>
    </source>
</evidence>
<dbReference type="FunFam" id="2.30.30.140:FF:000004">
    <property type="entry name" value="Histone-lysine N-methyltransferase"/>
    <property type="match status" value="1"/>
</dbReference>
<dbReference type="InterPro" id="IPR001214">
    <property type="entry name" value="SET_dom"/>
</dbReference>
<keyword evidence="9" id="KW-0677">Repeat</keyword>
<keyword evidence="15" id="KW-0539">Nucleus</keyword>
<dbReference type="InterPro" id="IPR041306">
    <property type="entry name" value="C5HCH"/>
</dbReference>
<comment type="subcellular location">
    <subcellularLocation>
        <location evidence="2">Chromosome</location>
    </subcellularLocation>
    <subcellularLocation>
        <location evidence="1">Nucleus</location>
    </subcellularLocation>
</comment>
<dbReference type="InterPro" id="IPR000313">
    <property type="entry name" value="PWWP_dom"/>
</dbReference>
<dbReference type="PANTHER" id="PTHR22884">
    <property type="entry name" value="SET DOMAIN PROTEINS"/>
    <property type="match status" value="1"/>
</dbReference>
<protein>
    <recommendedName>
        <fullName evidence="24">Nuclear receptor binding SET domain protein 1b</fullName>
    </recommendedName>
</protein>
<dbReference type="InterPro" id="IPR003616">
    <property type="entry name" value="Post-SET_dom"/>
</dbReference>
<dbReference type="STRING" id="409849.ENSPMGP00000019330"/>
<keyword evidence="6" id="KW-0808">Transferase</keyword>
<dbReference type="Pfam" id="PF00628">
    <property type="entry name" value="PHD"/>
    <property type="match status" value="1"/>
</dbReference>
<evidence type="ECO:0000256" key="4">
    <source>
        <dbReference type="ARBA" id="ARBA00022553"/>
    </source>
</evidence>
<dbReference type="SUPFAM" id="SSF82199">
    <property type="entry name" value="SET domain"/>
    <property type="match status" value="1"/>
</dbReference>
<keyword evidence="13" id="KW-0805">Transcription regulation</keyword>
<dbReference type="PROSITE" id="PS01359">
    <property type="entry name" value="ZF_PHD_1"/>
    <property type="match status" value="1"/>
</dbReference>
<dbReference type="Gene3D" id="2.30.30.140">
    <property type="match status" value="1"/>
</dbReference>
<dbReference type="Gene3D" id="2.170.270.10">
    <property type="entry name" value="SET domain"/>
    <property type="match status" value="1"/>
</dbReference>
<evidence type="ECO:0000256" key="12">
    <source>
        <dbReference type="ARBA" id="ARBA00022853"/>
    </source>
</evidence>
<dbReference type="Pfam" id="PF17907">
    <property type="entry name" value="AWS"/>
    <property type="match status" value="1"/>
</dbReference>
<keyword evidence="11" id="KW-0862">Zinc</keyword>
<dbReference type="SUPFAM" id="SSF57903">
    <property type="entry name" value="FYVE/PHD zinc finger"/>
    <property type="match status" value="2"/>
</dbReference>
<keyword evidence="14" id="KW-0804">Transcription</keyword>
<dbReference type="Pfam" id="PF23004">
    <property type="entry name" value="PHDvar_NSD"/>
    <property type="match status" value="1"/>
</dbReference>
<dbReference type="SMART" id="SM00317">
    <property type="entry name" value="SET"/>
    <property type="match status" value="1"/>
</dbReference>
<evidence type="ECO:0000313" key="23">
    <source>
        <dbReference type="Proteomes" id="UP000261520"/>
    </source>
</evidence>
<evidence type="ECO:0008006" key="24">
    <source>
        <dbReference type="Google" id="ProtNLM"/>
    </source>
</evidence>
<evidence type="ECO:0000313" key="22">
    <source>
        <dbReference type="Ensembl" id="ENSPMGP00000019330.1"/>
    </source>
</evidence>
<evidence type="ECO:0000256" key="3">
    <source>
        <dbReference type="ARBA" id="ARBA00022454"/>
    </source>
</evidence>
<feature type="domain" description="PWWP" evidence="19">
    <location>
        <begin position="109"/>
        <end position="171"/>
    </location>
</feature>
<dbReference type="Ensembl" id="ENSPMGT00000020606.1">
    <property type="protein sequence ID" value="ENSPMGP00000019330.1"/>
    <property type="gene ID" value="ENSPMGG00000015703.1"/>
</dbReference>
<dbReference type="InterPro" id="IPR055197">
    <property type="entry name" value="PHDvar_NSD"/>
</dbReference>
<evidence type="ECO:0000259" key="17">
    <source>
        <dbReference type="PROSITE" id="PS50016"/>
    </source>
</evidence>
<dbReference type="InterPro" id="IPR011011">
    <property type="entry name" value="Znf_FYVE_PHD"/>
</dbReference>
<evidence type="ECO:0000256" key="10">
    <source>
        <dbReference type="ARBA" id="ARBA00022771"/>
    </source>
</evidence>
<dbReference type="PROSITE" id="PS50812">
    <property type="entry name" value="PWWP"/>
    <property type="match status" value="1"/>
</dbReference>
<dbReference type="PROSITE" id="PS50016">
    <property type="entry name" value="ZF_PHD_2"/>
    <property type="match status" value="1"/>
</dbReference>
<dbReference type="PROSITE" id="PS50868">
    <property type="entry name" value="POST_SET"/>
    <property type="match status" value="1"/>
</dbReference>
<name>A0A3B4ARJ4_9GOBI</name>
<evidence type="ECO:0000256" key="2">
    <source>
        <dbReference type="ARBA" id="ARBA00004286"/>
    </source>
</evidence>
<dbReference type="SUPFAM" id="SSF63748">
    <property type="entry name" value="Tudor/PWWP/MBT"/>
    <property type="match status" value="1"/>
</dbReference>
<feature type="domain" description="PHD-type" evidence="17">
    <location>
        <begin position="60"/>
        <end position="104"/>
    </location>
</feature>
<evidence type="ECO:0000256" key="1">
    <source>
        <dbReference type="ARBA" id="ARBA00004123"/>
    </source>
</evidence>
<dbReference type="InterPro" id="IPR046341">
    <property type="entry name" value="SET_dom_sf"/>
</dbReference>
<keyword evidence="23" id="KW-1185">Reference proteome</keyword>
<dbReference type="Pfam" id="PF00855">
    <property type="entry name" value="PWWP"/>
    <property type="match status" value="1"/>
</dbReference>
<evidence type="ECO:0000256" key="9">
    <source>
        <dbReference type="ARBA" id="ARBA00022737"/>
    </source>
</evidence>
<dbReference type="PROSITE" id="PS50280">
    <property type="entry name" value="SET"/>
    <property type="match status" value="1"/>
</dbReference>
<dbReference type="Pfam" id="PF00856">
    <property type="entry name" value="SET"/>
    <property type="match status" value="1"/>
</dbReference>
<evidence type="ECO:0000256" key="6">
    <source>
        <dbReference type="ARBA" id="ARBA00022679"/>
    </source>
</evidence>
<dbReference type="GO" id="GO:0032259">
    <property type="term" value="P:methylation"/>
    <property type="evidence" value="ECO:0007669"/>
    <property type="project" value="UniProtKB-KW"/>
</dbReference>
<proteinExistence type="predicted"/>
<dbReference type="InterPro" id="IPR013083">
    <property type="entry name" value="Znf_RING/FYVE/PHD"/>
</dbReference>
<evidence type="ECO:0000259" key="18">
    <source>
        <dbReference type="PROSITE" id="PS50280"/>
    </source>
</evidence>
<evidence type="ECO:0000256" key="11">
    <source>
        <dbReference type="ARBA" id="ARBA00022833"/>
    </source>
</evidence>
<dbReference type="Pfam" id="PF17982">
    <property type="entry name" value="C5HCH"/>
    <property type="match status" value="1"/>
</dbReference>
<accession>A0A3B4ARJ4</accession>
<dbReference type="SMART" id="SM00293">
    <property type="entry name" value="PWWP"/>
    <property type="match status" value="1"/>
</dbReference>
<keyword evidence="10 16" id="KW-0863">Zinc-finger</keyword>
<dbReference type="InterPro" id="IPR006560">
    <property type="entry name" value="AWS_dom"/>
</dbReference>
<keyword evidence="3" id="KW-0158">Chromosome</keyword>
<dbReference type="FunFam" id="2.170.270.10:FF:000002">
    <property type="entry name" value="Histone-lysine N-methyltransferase"/>
    <property type="match status" value="1"/>
</dbReference>
<reference evidence="22" key="2">
    <citation type="submission" date="2025-09" db="UniProtKB">
        <authorList>
            <consortium name="Ensembl"/>
        </authorList>
    </citation>
    <scope>IDENTIFICATION</scope>
</reference>
<dbReference type="Gene3D" id="3.30.40.10">
    <property type="entry name" value="Zinc/RING finger domain, C3HC4 (zinc finger)"/>
    <property type="match status" value="2"/>
</dbReference>
<evidence type="ECO:0000256" key="15">
    <source>
        <dbReference type="ARBA" id="ARBA00023242"/>
    </source>
</evidence>
<sequence>RFNHICIFGRLLKCVRCPVAYHANDNCLAAGSLMLANNNILCPNHFTPRKGNRNHEHINVSWCFVCSEGGSLLCCESCPAAFHRECLNMEMPQGSWFCNDCKAGKRPRIKDILWVKWGRYRWWPAEVCLTKDVPNNIVRQRHGVGEFPVQFFGSRDFVWTYQARVFPYMEGDTHNIEKMAKGTDAVYKSALTEAAKRFRELQIEKEMKQLQEDKKNDKKPPPYKLIKVNKPIGRVQIITADLSEIPRCNCKASDENPCGPDSECINRMLLYECHPQVCAAGEKCQNQAFTKREYTHVEIFRTLSRGWGLRAMSDVKKGAFVSEYVGEMIDEEECRARIRHAQENDICNFYMLTLDKDRIIDAGPKGNEARFMNHSCQPNCETQKWTVNGDTRVGLFALQDIPKGVELTFNYNLECLGNGKTVCKCGAPNCSGFLGVRPKVNDISFLSEKLKLKEGKKRAYMKKKRQEVKKEREDECFSCGDGGQIVSCKKPGCPKVYHADCLNLAKRPAGRWECPWHQCDVCGKEASSYCEMCPSSYCKQHCEGMLFVSKLDGKLSCSEHDPCGPDPLELTAFSSLQDSLGMCSGAKRLFVLV</sequence>
<feature type="domain" description="SET" evidence="18">
    <location>
        <begin position="295"/>
        <end position="412"/>
    </location>
</feature>
<dbReference type="InterPro" id="IPR019787">
    <property type="entry name" value="Znf_PHD-finger"/>
</dbReference>
<evidence type="ECO:0000256" key="13">
    <source>
        <dbReference type="ARBA" id="ARBA00023015"/>
    </source>
</evidence>
<organism evidence="22 23">
    <name type="scientific">Periophthalmus magnuspinnatus</name>
    <dbReference type="NCBI Taxonomy" id="409849"/>
    <lineage>
        <taxon>Eukaryota</taxon>
        <taxon>Metazoa</taxon>
        <taxon>Chordata</taxon>
        <taxon>Craniata</taxon>
        <taxon>Vertebrata</taxon>
        <taxon>Euteleostomi</taxon>
        <taxon>Actinopterygii</taxon>
        <taxon>Neopterygii</taxon>
        <taxon>Teleostei</taxon>
        <taxon>Neoteleostei</taxon>
        <taxon>Acanthomorphata</taxon>
        <taxon>Gobiaria</taxon>
        <taxon>Gobiiformes</taxon>
        <taxon>Gobioidei</taxon>
        <taxon>Gobiidae</taxon>
        <taxon>Oxudercinae</taxon>
        <taxon>Periophthalmus</taxon>
    </lineage>
</organism>
<keyword evidence="12" id="KW-0156">Chromatin regulator</keyword>
<dbReference type="PROSITE" id="PS51215">
    <property type="entry name" value="AWS"/>
    <property type="match status" value="1"/>
</dbReference>
<dbReference type="InterPro" id="IPR050777">
    <property type="entry name" value="SET2_Histone-Lys_MeTrsfase"/>
</dbReference>
<keyword evidence="8" id="KW-0479">Metal-binding</keyword>
<evidence type="ECO:0000256" key="16">
    <source>
        <dbReference type="PROSITE-ProRule" id="PRU00146"/>
    </source>
</evidence>
<reference evidence="22" key="1">
    <citation type="submission" date="2025-08" db="UniProtKB">
        <authorList>
            <consortium name="Ensembl"/>
        </authorList>
    </citation>
    <scope>IDENTIFICATION</scope>
</reference>
<keyword evidence="5" id="KW-0489">Methyltransferase</keyword>
<evidence type="ECO:0000256" key="14">
    <source>
        <dbReference type="ARBA" id="ARBA00023163"/>
    </source>
</evidence>
<dbReference type="SMART" id="SM00570">
    <property type="entry name" value="AWS"/>
    <property type="match status" value="1"/>
</dbReference>
<dbReference type="AlphaFoldDB" id="A0A3B4ARJ4"/>
<dbReference type="InterPro" id="IPR019786">
    <property type="entry name" value="Zinc_finger_PHD-type_CS"/>
</dbReference>
<dbReference type="GO" id="GO:0005694">
    <property type="term" value="C:chromosome"/>
    <property type="evidence" value="ECO:0007669"/>
    <property type="project" value="UniProtKB-SubCell"/>
</dbReference>
<dbReference type="GO" id="GO:0016279">
    <property type="term" value="F:protein-lysine N-methyltransferase activity"/>
    <property type="evidence" value="ECO:0007669"/>
    <property type="project" value="UniProtKB-ARBA"/>
</dbReference>
<dbReference type="FunFam" id="3.30.40.10:FF:000025">
    <property type="entry name" value="Histone-lysine N-methyltransferase"/>
    <property type="match status" value="1"/>
</dbReference>
<keyword evidence="7" id="KW-0949">S-adenosyl-L-methionine</keyword>
<dbReference type="FunFam" id="3.30.40.10:FF:000153">
    <property type="entry name" value="Histone-lysine N-methyltransferase NSD2"/>
    <property type="match status" value="1"/>
</dbReference>
<evidence type="ECO:0000259" key="20">
    <source>
        <dbReference type="PROSITE" id="PS50868"/>
    </source>
</evidence>